<protein>
    <submittedName>
        <fullName evidence="1">Uncharacterized protein</fullName>
    </submittedName>
</protein>
<evidence type="ECO:0000313" key="1">
    <source>
        <dbReference type="EMBL" id="CAB4266359.1"/>
    </source>
</evidence>
<name>A0A6J5TRK3_PRUAR</name>
<organism evidence="1 2">
    <name type="scientific">Prunus armeniaca</name>
    <name type="common">Apricot</name>
    <name type="synonym">Armeniaca vulgaris</name>
    <dbReference type="NCBI Taxonomy" id="36596"/>
    <lineage>
        <taxon>Eukaryota</taxon>
        <taxon>Viridiplantae</taxon>
        <taxon>Streptophyta</taxon>
        <taxon>Embryophyta</taxon>
        <taxon>Tracheophyta</taxon>
        <taxon>Spermatophyta</taxon>
        <taxon>Magnoliopsida</taxon>
        <taxon>eudicotyledons</taxon>
        <taxon>Gunneridae</taxon>
        <taxon>Pentapetalae</taxon>
        <taxon>rosids</taxon>
        <taxon>fabids</taxon>
        <taxon>Rosales</taxon>
        <taxon>Rosaceae</taxon>
        <taxon>Amygdaloideae</taxon>
        <taxon>Amygdaleae</taxon>
        <taxon>Prunus</taxon>
    </lineage>
</organism>
<gene>
    <name evidence="1" type="ORF">CURHAP_LOCUS8637</name>
</gene>
<dbReference type="AlphaFoldDB" id="A0A6J5TRK3"/>
<dbReference type="EMBL" id="CAEKDK010000001">
    <property type="protein sequence ID" value="CAB4266359.1"/>
    <property type="molecule type" value="Genomic_DNA"/>
</dbReference>
<dbReference type="Proteomes" id="UP000507222">
    <property type="component" value="Unassembled WGS sequence"/>
</dbReference>
<accession>A0A6J5TRK3</accession>
<proteinExistence type="predicted"/>
<reference evidence="1 2" key="1">
    <citation type="submission" date="2020-05" db="EMBL/GenBank/DDBJ databases">
        <authorList>
            <person name="Campoy J."/>
            <person name="Schneeberger K."/>
            <person name="Spophaly S."/>
        </authorList>
    </citation>
    <scope>NUCLEOTIDE SEQUENCE [LARGE SCALE GENOMIC DNA]</scope>
    <source>
        <strain evidence="1">PruArmRojPasFocal</strain>
    </source>
</reference>
<evidence type="ECO:0000313" key="2">
    <source>
        <dbReference type="Proteomes" id="UP000507222"/>
    </source>
</evidence>
<sequence>MVGIETKGNEGFGGGDGNKRTVQLSRLLHVSWGQGAATSLPGFDGRCGDAKIFIGASKISPLFCLRLWVTWHRPLTVTCVASFRALFTFGSGCWPDPFRAVFVFDISFLPCNFSLEVQDIS</sequence>